<evidence type="ECO:0000313" key="3">
    <source>
        <dbReference type="EMBL" id="CAB3231331.1"/>
    </source>
</evidence>
<evidence type="ECO:0000313" key="4">
    <source>
        <dbReference type="Proteomes" id="UP000494256"/>
    </source>
</evidence>
<evidence type="ECO:0000256" key="1">
    <source>
        <dbReference type="SAM" id="MobiDB-lite"/>
    </source>
</evidence>
<keyword evidence="2" id="KW-0472">Membrane</keyword>
<feature type="transmembrane region" description="Helical" evidence="2">
    <location>
        <begin position="36"/>
        <end position="59"/>
    </location>
</feature>
<evidence type="ECO:0000256" key="2">
    <source>
        <dbReference type="SAM" id="Phobius"/>
    </source>
</evidence>
<feature type="compositionally biased region" description="Low complexity" evidence="1">
    <location>
        <begin position="97"/>
        <end position="120"/>
    </location>
</feature>
<accession>A0A8S0ZD69</accession>
<keyword evidence="2" id="KW-1133">Transmembrane helix</keyword>
<sequence>MRIKPTLADIFSANVGSIKTELAELTLQRIRGVKKLAFFQAFLMIMIPYELELFGITLFDMALSVALPLVGLETENFNSYSSFGHIIDIAGLSQSQTSPSPSVSSESSGIGSLGSLKSESVNSDSLPSSPQTTEKKIFEPVVQPQPRPKEKKADDVKIAYGGRDVLNLMGNLTDPRWSYRPTVLPPNNPALFFANRSQYHRLGPYGTRTHFCCSGFLRELPVQAVLLK</sequence>
<dbReference type="EMBL" id="CADEBD010000288">
    <property type="protein sequence ID" value="CAB3231331.1"/>
    <property type="molecule type" value="Genomic_DNA"/>
</dbReference>
<proteinExistence type="predicted"/>
<name>A0A8S0ZD69_ARCPL</name>
<dbReference type="OrthoDB" id="6432502at2759"/>
<feature type="region of interest" description="Disordered" evidence="1">
    <location>
        <begin position="97"/>
        <end position="154"/>
    </location>
</feature>
<dbReference type="AlphaFoldDB" id="A0A8S0ZD69"/>
<dbReference type="Proteomes" id="UP000494256">
    <property type="component" value="Unassembled WGS sequence"/>
</dbReference>
<comment type="caution">
    <text evidence="3">The sequence shown here is derived from an EMBL/GenBank/DDBJ whole genome shotgun (WGS) entry which is preliminary data.</text>
</comment>
<organism evidence="3 4">
    <name type="scientific">Arctia plantaginis</name>
    <name type="common">Wood tiger moth</name>
    <name type="synonym">Phalaena plantaginis</name>
    <dbReference type="NCBI Taxonomy" id="874455"/>
    <lineage>
        <taxon>Eukaryota</taxon>
        <taxon>Metazoa</taxon>
        <taxon>Ecdysozoa</taxon>
        <taxon>Arthropoda</taxon>
        <taxon>Hexapoda</taxon>
        <taxon>Insecta</taxon>
        <taxon>Pterygota</taxon>
        <taxon>Neoptera</taxon>
        <taxon>Endopterygota</taxon>
        <taxon>Lepidoptera</taxon>
        <taxon>Glossata</taxon>
        <taxon>Ditrysia</taxon>
        <taxon>Noctuoidea</taxon>
        <taxon>Erebidae</taxon>
        <taxon>Arctiinae</taxon>
        <taxon>Arctia</taxon>
    </lineage>
</organism>
<protein>
    <submittedName>
        <fullName evidence="3">Uncharacterized protein</fullName>
    </submittedName>
</protein>
<feature type="compositionally biased region" description="Polar residues" evidence="1">
    <location>
        <begin position="121"/>
        <end position="132"/>
    </location>
</feature>
<gene>
    <name evidence="3" type="ORF">APLA_LOCUS5131</name>
</gene>
<reference evidence="3 4" key="1">
    <citation type="submission" date="2020-04" db="EMBL/GenBank/DDBJ databases">
        <authorList>
            <person name="Wallbank WR R."/>
            <person name="Pardo Diaz C."/>
            <person name="Kozak K."/>
            <person name="Martin S."/>
            <person name="Jiggins C."/>
            <person name="Moest M."/>
            <person name="Warren A I."/>
            <person name="Byers J.R.P. K."/>
            <person name="Montejo-Kovacevich G."/>
            <person name="Yen C E."/>
        </authorList>
    </citation>
    <scope>NUCLEOTIDE SEQUENCE [LARGE SCALE GENOMIC DNA]</scope>
</reference>
<keyword evidence="2" id="KW-0812">Transmembrane</keyword>